<dbReference type="OrthoDB" id="2755811at2759"/>
<reference evidence="3 4" key="1">
    <citation type="journal article" date="2019" name="Nat. Ecol. Evol.">
        <title>Megaphylogeny resolves global patterns of mushroom evolution.</title>
        <authorList>
            <person name="Varga T."/>
            <person name="Krizsan K."/>
            <person name="Foldi C."/>
            <person name="Dima B."/>
            <person name="Sanchez-Garcia M."/>
            <person name="Sanchez-Ramirez S."/>
            <person name="Szollosi G.J."/>
            <person name="Szarkandi J.G."/>
            <person name="Papp V."/>
            <person name="Albert L."/>
            <person name="Andreopoulos W."/>
            <person name="Angelini C."/>
            <person name="Antonin V."/>
            <person name="Barry K.W."/>
            <person name="Bougher N.L."/>
            <person name="Buchanan P."/>
            <person name="Buyck B."/>
            <person name="Bense V."/>
            <person name="Catcheside P."/>
            <person name="Chovatia M."/>
            <person name="Cooper J."/>
            <person name="Damon W."/>
            <person name="Desjardin D."/>
            <person name="Finy P."/>
            <person name="Geml J."/>
            <person name="Haridas S."/>
            <person name="Hughes K."/>
            <person name="Justo A."/>
            <person name="Karasinski D."/>
            <person name="Kautmanova I."/>
            <person name="Kiss B."/>
            <person name="Kocsube S."/>
            <person name="Kotiranta H."/>
            <person name="LaButti K.M."/>
            <person name="Lechner B.E."/>
            <person name="Liimatainen K."/>
            <person name="Lipzen A."/>
            <person name="Lukacs Z."/>
            <person name="Mihaltcheva S."/>
            <person name="Morgado L.N."/>
            <person name="Niskanen T."/>
            <person name="Noordeloos M.E."/>
            <person name="Ohm R.A."/>
            <person name="Ortiz-Santana B."/>
            <person name="Ovrebo C."/>
            <person name="Racz N."/>
            <person name="Riley R."/>
            <person name="Savchenko A."/>
            <person name="Shiryaev A."/>
            <person name="Soop K."/>
            <person name="Spirin V."/>
            <person name="Szebenyi C."/>
            <person name="Tomsovsky M."/>
            <person name="Tulloss R.E."/>
            <person name="Uehling J."/>
            <person name="Grigoriev I.V."/>
            <person name="Vagvolgyi C."/>
            <person name="Papp T."/>
            <person name="Martin F.M."/>
            <person name="Miettinen O."/>
            <person name="Hibbett D.S."/>
            <person name="Nagy L.G."/>
        </authorList>
    </citation>
    <scope>NUCLEOTIDE SEQUENCE [LARGE SCALE GENOMIC DNA]</scope>
    <source>
        <strain evidence="3 4">CBS 962.96</strain>
    </source>
</reference>
<dbReference type="EMBL" id="ML179231">
    <property type="protein sequence ID" value="THU94135.1"/>
    <property type="molecule type" value="Genomic_DNA"/>
</dbReference>
<dbReference type="Proteomes" id="UP000297245">
    <property type="component" value="Unassembled WGS sequence"/>
</dbReference>
<dbReference type="InterPro" id="IPR045341">
    <property type="entry name" value="DUF6532"/>
</dbReference>
<feature type="domain" description="DUF6532" evidence="2">
    <location>
        <begin position="516"/>
        <end position="642"/>
    </location>
</feature>
<evidence type="ECO:0000256" key="1">
    <source>
        <dbReference type="SAM" id="MobiDB-lite"/>
    </source>
</evidence>
<feature type="region of interest" description="Disordered" evidence="1">
    <location>
        <begin position="1"/>
        <end position="300"/>
    </location>
</feature>
<evidence type="ECO:0000313" key="3">
    <source>
        <dbReference type="EMBL" id="THU94135.1"/>
    </source>
</evidence>
<organism evidence="3 4">
    <name type="scientific">Dendrothele bispora (strain CBS 962.96)</name>
    <dbReference type="NCBI Taxonomy" id="1314807"/>
    <lineage>
        <taxon>Eukaryota</taxon>
        <taxon>Fungi</taxon>
        <taxon>Dikarya</taxon>
        <taxon>Basidiomycota</taxon>
        <taxon>Agaricomycotina</taxon>
        <taxon>Agaricomycetes</taxon>
        <taxon>Agaricomycetidae</taxon>
        <taxon>Agaricales</taxon>
        <taxon>Agaricales incertae sedis</taxon>
        <taxon>Dendrothele</taxon>
    </lineage>
</organism>
<evidence type="ECO:0000259" key="2">
    <source>
        <dbReference type="Pfam" id="PF20149"/>
    </source>
</evidence>
<feature type="compositionally biased region" description="Basic and acidic residues" evidence="1">
    <location>
        <begin position="178"/>
        <end position="195"/>
    </location>
</feature>
<feature type="compositionally biased region" description="Polar residues" evidence="1">
    <location>
        <begin position="110"/>
        <end position="129"/>
    </location>
</feature>
<keyword evidence="4" id="KW-1185">Reference proteome</keyword>
<feature type="compositionally biased region" description="Acidic residues" evidence="1">
    <location>
        <begin position="274"/>
        <end position="288"/>
    </location>
</feature>
<feature type="compositionally biased region" description="Basic and acidic residues" evidence="1">
    <location>
        <begin position="387"/>
        <end position="407"/>
    </location>
</feature>
<proteinExistence type="predicted"/>
<feature type="compositionally biased region" description="Pro residues" evidence="1">
    <location>
        <begin position="1"/>
        <end position="10"/>
    </location>
</feature>
<sequence length="799" mass="88357">MPSQQLPPPERMATRGVKITIPEEIQTHTREELREKSQQKAAEKRAEQERKKAERDAKQQKRIDGGKRIAALEDKQVSSKSKLYSFRPDLRMSKNSPLTTTAATEGLTTPSPSMDTAQTLIDDMSNSDCDSFRGDNLTSHSQRGRGRGRGTSQAARSTRGRGGRGTRGQDVHGTSRSIRGDSGRGGRSHSGHDGNKATSAAREPDMVTAPDSDDDGHTSDIDIPPATVVDTESEGAVDEYMADVDEAEKDDSADVESGGPVYGSDMPGPIFIDSDGDSEDDYQPEEEENKPKSKRAKAKVDKVAVRTTITAARKVQPQAPVQALAIKRKGSNAGGQTEHTTKRSKRDDIGGLDKGWQSVYGQRNASSTSLASSMVCSSDGGLVTGGEFDKDESSEVTDAARREKDHSPSTGPKATNVVLVAADVGEIDRKERGKKSESGRVIVSSKHLPLVNASDKEIWNNSFLPEIYNWLSTIRGQFSATSPSTLKPATRDAWNRWFSHLPAKYTDENGKTNDRVDHPAIEAVTVAALRAYRSDFAKQALKFMEQKMDEDVPDKTVAGRKAWATKQLADMGILYEHPGETKKDHRGLFKSVVVSQTLAWHFYKIKDSPKHIWFGHPSGTLALAAAAIKRALVIWKEGTRPDLEQPSTSKANDSSEKKKQAARNSATSFSQGQWGDTVHFYYDKYTSQLSDDKFEEIVAYAEDYMPEKVKKLYQSTQEKFGSEDELVMSDYALYFKAVPVSDQNKYRKLNCIEAMKKSINGIVIDICIEYFSIHRYRETHAPLLLEFEPRLSKTENVNT</sequence>
<evidence type="ECO:0000313" key="4">
    <source>
        <dbReference type="Proteomes" id="UP000297245"/>
    </source>
</evidence>
<feature type="compositionally biased region" description="Basic and acidic residues" evidence="1">
    <location>
        <begin position="25"/>
        <end position="77"/>
    </location>
</feature>
<feature type="compositionally biased region" description="Basic and acidic residues" evidence="1">
    <location>
        <begin position="339"/>
        <end position="351"/>
    </location>
</feature>
<feature type="region of interest" description="Disordered" evidence="1">
    <location>
        <begin position="314"/>
        <end position="356"/>
    </location>
</feature>
<feature type="compositionally biased region" description="Acidic residues" evidence="1">
    <location>
        <begin position="231"/>
        <end position="254"/>
    </location>
</feature>
<gene>
    <name evidence="3" type="ORF">K435DRAFT_799168</name>
</gene>
<feature type="compositionally biased region" description="Low complexity" evidence="1">
    <location>
        <begin position="98"/>
        <end position="109"/>
    </location>
</feature>
<feature type="region of interest" description="Disordered" evidence="1">
    <location>
        <begin position="642"/>
        <end position="670"/>
    </location>
</feature>
<accession>A0A4V4HF99</accession>
<protein>
    <recommendedName>
        <fullName evidence="2">DUF6532 domain-containing protein</fullName>
    </recommendedName>
</protein>
<dbReference type="Pfam" id="PF20149">
    <property type="entry name" value="DUF6532"/>
    <property type="match status" value="1"/>
</dbReference>
<dbReference type="AlphaFoldDB" id="A0A4V4HF99"/>
<feature type="region of interest" description="Disordered" evidence="1">
    <location>
        <begin position="383"/>
        <end position="413"/>
    </location>
</feature>
<name>A0A4V4HF99_DENBC</name>